<feature type="transmembrane region" description="Helical" evidence="12">
    <location>
        <begin position="58"/>
        <end position="80"/>
    </location>
</feature>
<dbReference type="Gene3D" id="1.20.120.1760">
    <property type="match status" value="1"/>
</dbReference>
<keyword evidence="3" id="KW-0444">Lipid biosynthesis</keyword>
<feature type="transmembrane region" description="Helical" evidence="12">
    <location>
        <begin position="125"/>
        <end position="145"/>
    </location>
</feature>
<keyword evidence="9" id="KW-0594">Phospholipid biosynthesis</keyword>
<comment type="subcellular location">
    <subcellularLocation>
        <location evidence="1">Membrane</location>
        <topology evidence="1">Multi-pass membrane protein</topology>
    </subcellularLocation>
</comment>
<keyword evidence="7" id="KW-0443">Lipid metabolism</keyword>
<evidence type="ECO:0000256" key="11">
    <source>
        <dbReference type="RuleBase" id="RU003750"/>
    </source>
</evidence>
<name>A0A0G1DK61_9BACT</name>
<evidence type="ECO:0000256" key="9">
    <source>
        <dbReference type="ARBA" id="ARBA00023209"/>
    </source>
</evidence>
<keyword evidence="4 11" id="KW-0808">Transferase</keyword>
<protein>
    <submittedName>
        <fullName evidence="13">CDP-diacylglycerol-glycerol-3-phosphate 3-phosphatidyltransferase</fullName>
    </submittedName>
</protein>
<evidence type="ECO:0000256" key="7">
    <source>
        <dbReference type="ARBA" id="ARBA00023098"/>
    </source>
</evidence>
<proteinExistence type="inferred from homology"/>
<organism evidence="13 14">
    <name type="scientific">Candidatus Magasanikbacteria bacterium GW2011_GWE2_42_7</name>
    <dbReference type="NCBI Taxonomy" id="1619052"/>
    <lineage>
        <taxon>Bacteria</taxon>
        <taxon>Candidatus Magasanikiibacteriota</taxon>
    </lineage>
</organism>
<evidence type="ECO:0000313" key="14">
    <source>
        <dbReference type="Proteomes" id="UP000033867"/>
    </source>
</evidence>
<sequence>MRKVINKAKATEPALFVYQEAHHIHPHDRFLAWTILRWLPKSITPNILTVTRMVLTPFVFWLLATHAYTWGVFLFLFAAFTDALDGSLARTQNKITNFGILADPLADKLLVGSAIILLVFQNFNIWLGIVILGFEILFILSAVILKVKFKTVRMANLWGKIKMIFQVIAVSLTMFALLLDFPFLMTIAAGIFGLAIGFAILSLFTHGV</sequence>
<dbReference type="InterPro" id="IPR048254">
    <property type="entry name" value="CDP_ALCOHOL_P_TRANSF_CS"/>
</dbReference>
<reference evidence="13 14" key="1">
    <citation type="journal article" date="2015" name="Nature">
        <title>rRNA introns, odd ribosomes, and small enigmatic genomes across a large radiation of phyla.</title>
        <authorList>
            <person name="Brown C.T."/>
            <person name="Hug L.A."/>
            <person name="Thomas B.C."/>
            <person name="Sharon I."/>
            <person name="Castelle C.J."/>
            <person name="Singh A."/>
            <person name="Wilkins M.J."/>
            <person name="Williams K.H."/>
            <person name="Banfield J.F."/>
        </authorList>
    </citation>
    <scope>NUCLEOTIDE SEQUENCE [LARGE SCALE GENOMIC DNA]</scope>
</reference>
<dbReference type="PATRIC" id="fig|1619052.3.peg.697"/>
<keyword evidence="6 12" id="KW-1133">Transmembrane helix</keyword>
<dbReference type="GO" id="GO:0046474">
    <property type="term" value="P:glycerophospholipid biosynthetic process"/>
    <property type="evidence" value="ECO:0007669"/>
    <property type="project" value="TreeGrafter"/>
</dbReference>
<evidence type="ECO:0000256" key="2">
    <source>
        <dbReference type="ARBA" id="ARBA00010441"/>
    </source>
</evidence>
<dbReference type="Pfam" id="PF01066">
    <property type="entry name" value="CDP-OH_P_transf"/>
    <property type="match status" value="1"/>
</dbReference>
<dbReference type="Proteomes" id="UP000033867">
    <property type="component" value="Unassembled WGS sequence"/>
</dbReference>
<comment type="caution">
    <text evidence="13">The sequence shown here is derived from an EMBL/GenBank/DDBJ whole genome shotgun (WGS) entry which is preliminary data.</text>
</comment>
<dbReference type="PROSITE" id="PS00379">
    <property type="entry name" value="CDP_ALCOHOL_P_TRANSF"/>
    <property type="match status" value="1"/>
</dbReference>
<evidence type="ECO:0000256" key="5">
    <source>
        <dbReference type="ARBA" id="ARBA00022692"/>
    </source>
</evidence>
<evidence type="ECO:0000313" key="13">
    <source>
        <dbReference type="EMBL" id="KKS71246.1"/>
    </source>
</evidence>
<dbReference type="PANTHER" id="PTHR14269">
    <property type="entry name" value="CDP-DIACYLGLYCEROL--GLYCEROL-3-PHOSPHATE 3-PHOSPHATIDYLTRANSFERASE-RELATED"/>
    <property type="match status" value="1"/>
</dbReference>
<keyword evidence="5 12" id="KW-0812">Transmembrane</keyword>
<evidence type="ECO:0000256" key="4">
    <source>
        <dbReference type="ARBA" id="ARBA00022679"/>
    </source>
</evidence>
<evidence type="ECO:0000256" key="8">
    <source>
        <dbReference type="ARBA" id="ARBA00023136"/>
    </source>
</evidence>
<evidence type="ECO:0000256" key="3">
    <source>
        <dbReference type="ARBA" id="ARBA00022516"/>
    </source>
</evidence>
<gene>
    <name evidence="13" type="ORF">UV42_C0033G0002</name>
</gene>
<dbReference type="EMBL" id="LCEK01000033">
    <property type="protein sequence ID" value="KKS71246.1"/>
    <property type="molecule type" value="Genomic_DNA"/>
</dbReference>
<evidence type="ECO:0000256" key="6">
    <source>
        <dbReference type="ARBA" id="ARBA00022989"/>
    </source>
</evidence>
<evidence type="ECO:0000256" key="10">
    <source>
        <dbReference type="ARBA" id="ARBA00023264"/>
    </source>
</evidence>
<dbReference type="PANTHER" id="PTHR14269:SF11">
    <property type="entry name" value="CDP-DIACYLGLYCEROL--GLYCEROL-3-PHOSPHATE 3-PHOSPHATIDYLTRANSFERASE"/>
    <property type="match status" value="1"/>
</dbReference>
<dbReference type="InterPro" id="IPR000462">
    <property type="entry name" value="CDP-OH_P_trans"/>
</dbReference>
<keyword evidence="8 12" id="KW-0472">Membrane</keyword>
<accession>A0A0G1DK61</accession>
<feature type="transmembrane region" description="Helical" evidence="12">
    <location>
        <begin position="183"/>
        <end position="204"/>
    </location>
</feature>
<keyword evidence="10" id="KW-1208">Phospholipid metabolism</keyword>
<evidence type="ECO:0000256" key="12">
    <source>
        <dbReference type="SAM" id="Phobius"/>
    </source>
</evidence>
<dbReference type="GO" id="GO:0016780">
    <property type="term" value="F:phosphotransferase activity, for other substituted phosphate groups"/>
    <property type="evidence" value="ECO:0007669"/>
    <property type="project" value="InterPro"/>
</dbReference>
<comment type="similarity">
    <text evidence="2 11">Belongs to the CDP-alcohol phosphatidyltransferase class-I family.</text>
</comment>
<dbReference type="InterPro" id="IPR043130">
    <property type="entry name" value="CDP-OH_PTrfase_TM_dom"/>
</dbReference>
<dbReference type="GO" id="GO:0016020">
    <property type="term" value="C:membrane"/>
    <property type="evidence" value="ECO:0007669"/>
    <property type="project" value="UniProtKB-SubCell"/>
</dbReference>
<dbReference type="InterPro" id="IPR050324">
    <property type="entry name" value="CDP-alcohol_PTase-I"/>
</dbReference>
<feature type="transmembrane region" description="Helical" evidence="12">
    <location>
        <begin position="157"/>
        <end position="177"/>
    </location>
</feature>
<evidence type="ECO:0000256" key="1">
    <source>
        <dbReference type="ARBA" id="ARBA00004141"/>
    </source>
</evidence>
<dbReference type="AlphaFoldDB" id="A0A0G1DK61"/>